<dbReference type="EMBL" id="QXFL01000004">
    <property type="protein sequence ID" value="RIV85984.1"/>
    <property type="molecule type" value="Genomic_DNA"/>
</dbReference>
<name>A0A418NS64_9SPHN</name>
<gene>
    <name evidence="3" type="ORF">D2V07_10050</name>
</gene>
<reference evidence="3 4" key="1">
    <citation type="submission" date="2018-08" db="EMBL/GenBank/DDBJ databases">
        <title>Erythrobacter zhengii sp.nov., a bacterium isolated from deep-sea sediment.</title>
        <authorList>
            <person name="Fang C."/>
            <person name="Wu Y.-H."/>
            <person name="Sun C."/>
            <person name="Wang H."/>
            <person name="Cheng H."/>
            <person name="Meng F.-X."/>
            <person name="Wang C.-S."/>
            <person name="Xu X.-W."/>
        </authorList>
    </citation>
    <scope>NUCLEOTIDE SEQUENCE [LARGE SCALE GENOMIC DNA]</scope>
    <source>
        <strain evidence="3 4">V18</strain>
    </source>
</reference>
<dbReference type="InterPro" id="IPR001466">
    <property type="entry name" value="Beta-lactam-related"/>
</dbReference>
<feature type="transmembrane region" description="Helical" evidence="1">
    <location>
        <begin position="407"/>
        <end position="429"/>
    </location>
</feature>
<keyword evidence="3" id="KW-0378">Hydrolase</keyword>
<organism evidence="3 4">
    <name type="scientific">Aurantiacibacter zhengii</name>
    <dbReference type="NCBI Taxonomy" id="2307003"/>
    <lineage>
        <taxon>Bacteria</taxon>
        <taxon>Pseudomonadati</taxon>
        <taxon>Pseudomonadota</taxon>
        <taxon>Alphaproteobacteria</taxon>
        <taxon>Sphingomonadales</taxon>
        <taxon>Erythrobacteraceae</taxon>
        <taxon>Aurantiacibacter</taxon>
    </lineage>
</organism>
<comment type="caution">
    <text evidence="3">The sequence shown here is derived from an EMBL/GenBank/DDBJ whole genome shotgun (WGS) entry which is preliminary data.</text>
</comment>
<evidence type="ECO:0000313" key="4">
    <source>
        <dbReference type="Proteomes" id="UP000286576"/>
    </source>
</evidence>
<dbReference type="Proteomes" id="UP000286576">
    <property type="component" value="Unassembled WGS sequence"/>
</dbReference>
<keyword evidence="1" id="KW-1133">Transmembrane helix</keyword>
<keyword evidence="4" id="KW-1185">Reference proteome</keyword>
<dbReference type="PANTHER" id="PTHR46825">
    <property type="entry name" value="D-ALANYL-D-ALANINE-CARBOXYPEPTIDASE/ENDOPEPTIDASE AMPH"/>
    <property type="match status" value="1"/>
</dbReference>
<keyword evidence="1" id="KW-0472">Membrane</keyword>
<feature type="transmembrane region" description="Helical" evidence="1">
    <location>
        <begin position="337"/>
        <end position="355"/>
    </location>
</feature>
<sequence>MAELSQSVAPALAYARVENGEITAKGFGERTKGGGDDVTSNTPFPIGSVTKSFTALAIMQLVEANKLKLNDPVSQHLPAFAEGPARDVTVHQLLNHTSGFSTVQGNSYHSSADASQIGLLEYAEELAQVVPTNAPGTDWEYSNANYQILGAVIEQKSGQNYPDYIEEQIFKPLGMTHSAVLIEPNLAGMATGHHPWFGSVRAIAGNEAYPINAPAGGIAASAEDMGRYLAMWLNGEDDIVSATTKAAMMTASGPTSPLYGLGWSVDAENGAVYHTGLVPGAEALASMMPAEKKGVVVLVNANGGLGFADTWYLIGGVAARALNQTHDDDGSRWGAKVAYLSIAILPPLFVALAFVSWRQRSALMAKRGSMSGKLSLWFPLVAMCGLAWALIWPLPNIFGGSIATLQLYQPDFALCLIATAFLAPAWAVLRLALAYLSGKDSVSTGKS</sequence>
<proteinExistence type="predicted"/>
<protein>
    <submittedName>
        <fullName evidence="3">Class A beta-lactamase-related serine hydrolase</fullName>
    </submittedName>
</protein>
<dbReference type="InterPro" id="IPR012338">
    <property type="entry name" value="Beta-lactam/transpept-like"/>
</dbReference>
<dbReference type="SUPFAM" id="SSF56601">
    <property type="entry name" value="beta-lactamase/transpeptidase-like"/>
    <property type="match status" value="1"/>
</dbReference>
<dbReference type="GO" id="GO:0016787">
    <property type="term" value="F:hydrolase activity"/>
    <property type="evidence" value="ECO:0007669"/>
    <property type="project" value="UniProtKB-KW"/>
</dbReference>
<dbReference type="OrthoDB" id="9804448at2"/>
<dbReference type="Pfam" id="PF00144">
    <property type="entry name" value="Beta-lactamase"/>
    <property type="match status" value="1"/>
</dbReference>
<dbReference type="PANTHER" id="PTHR46825:SF9">
    <property type="entry name" value="BETA-LACTAMASE-RELATED DOMAIN-CONTAINING PROTEIN"/>
    <property type="match status" value="1"/>
</dbReference>
<feature type="transmembrane region" description="Helical" evidence="1">
    <location>
        <begin position="376"/>
        <end position="395"/>
    </location>
</feature>
<feature type="domain" description="Beta-lactamase-related" evidence="2">
    <location>
        <begin position="9"/>
        <end position="312"/>
    </location>
</feature>
<keyword evidence="1" id="KW-0812">Transmembrane</keyword>
<dbReference type="AlphaFoldDB" id="A0A418NS64"/>
<evidence type="ECO:0000259" key="2">
    <source>
        <dbReference type="Pfam" id="PF00144"/>
    </source>
</evidence>
<dbReference type="InterPro" id="IPR050491">
    <property type="entry name" value="AmpC-like"/>
</dbReference>
<accession>A0A418NS64</accession>
<evidence type="ECO:0000256" key="1">
    <source>
        <dbReference type="SAM" id="Phobius"/>
    </source>
</evidence>
<evidence type="ECO:0000313" key="3">
    <source>
        <dbReference type="EMBL" id="RIV85984.1"/>
    </source>
</evidence>
<dbReference type="Gene3D" id="3.40.710.10">
    <property type="entry name" value="DD-peptidase/beta-lactamase superfamily"/>
    <property type="match status" value="1"/>
</dbReference>